<evidence type="ECO:0000259" key="1">
    <source>
        <dbReference type="Pfam" id="PF04230"/>
    </source>
</evidence>
<proteinExistence type="predicted"/>
<accession>A0A1H2W6B6</accession>
<protein>
    <submittedName>
        <fullName evidence="2">Polysaccharide pyruvyl transferase family protein WcaK</fullName>
    </submittedName>
</protein>
<dbReference type="GO" id="GO:0016740">
    <property type="term" value="F:transferase activity"/>
    <property type="evidence" value="ECO:0007669"/>
    <property type="project" value="UniProtKB-KW"/>
</dbReference>
<dbReference type="AlphaFoldDB" id="A0A1H2W6B6"/>
<dbReference type="EMBL" id="FNOI01000002">
    <property type="protein sequence ID" value="SDW75629.1"/>
    <property type="molecule type" value="Genomic_DNA"/>
</dbReference>
<sequence>MLKVGMLFYATNSDNLGVGALTVSQIEILRGISRATGIEIAITVFDWEGARAPYVGGADVSVVYLNGQVMKNPRRVISMFRTCDVVLDIGAGDSFADVYGAARLNRMIYLKYLLYLSRRPVVLAPQTFGPFKSWLARPFARDLIKRAMLVATRDDESTRRLRALGVTRPVITASDVALCLPAEGRAPTWSRPSIGLNVSGLLMGGGYTGQNQFQLKADYAATVRDLIGALLALPDRPDVVLVPHVISPSAPAEDDMAAALALQAQFPDVTVAPSFATPGSAKAYIASLDFFAGARMHACIAAFSSDVAVVPMAYSGKFEGLFGALGYDATLDCRVLGQGDLVRSVVNGYHNRKALARQVRIARLVGVDRLREYVDALARVISEVALRKRTGDQALVAAGHRWRAMDERL</sequence>
<dbReference type="InterPro" id="IPR007345">
    <property type="entry name" value="Polysacch_pyruvyl_Trfase"/>
</dbReference>
<dbReference type="Proteomes" id="UP000199441">
    <property type="component" value="Unassembled WGS sequence"/>
</dbReference>
<reference evidence="3" key="1">
    <citation type="submission" date="2016-10" db="EMBL/GenBank/DDBJ databases">
        <authorList>
            <person name="Varghese N."/>
            <person name="Submissions S."/>
        </authorList>
    </citation>
    <scope>NUCLEOTIDE SEQUENCE [LARGE SCALE GENOMIC DNA]</scope>
    <source>
        <strain evidence="3">DSM 26922</strain>
    </source>
</reference>
<evidence type="ECO:0000313" key="3">
    <source>
        <dbReference type="Proteomes" id="UP000199441"/>
    </source>
</evidence>
<keyword evidence="3" id="KW-1185">Reference proteome</keyword>
<dbReference type="Pfam" id="PF04230">
    <property type="entry name" value="PS_pyruv_trans"/>
    <property type="match status" value="1"/>
</dbReference>
<dbReference type="PANTHER" id="PTHR36836">
    <property type="entry name" value="COLANIC ACID BIOSYNTHESIS PROTEIN WCAK"/>
    <property type="match status" value="1"/>
</dbReference>
<evidence type="ECO:0000313" key="2">
    <source>
        <dbReference type="EMBL" id="SDW75629.1"/>
    </source>
</evidence>
<dbReference type="OrthoDB" id="1814359at2"/>
<name>A0A1H2W6B6_9RHOB</name>
<dbReference type="PANTHER" id="PTHR36836:SF1">
    <property type="entry name" value="COLANIC ACID BIOSYNTHESIS PROTEIN WCAK"/>
    <property type="match status" value="1"/>
</dbReference>
<feature type="domain" description="Polysaccharide pyruvyl transferase" evidence="1">
    <location>
        <begin position="75"/>
        <end position="315"/>
    </location>
</feature>
<dbReference type="RefSeq" id="WP_089946499.1">
    <property type="nucleotide sequence ID" value="NZ_FNOI01000002.1"/>
</dbReference>
<dbReference type="STRING" id="670155.SAMN04488001_1722"/>
<gene>
    <name evidence="2" type="ORF">SAMN04488001_1722</name>
</gene>
<organism evidence="2 3">
    <name type="scientific">Litoreibacter albidus</name>
    <dbReference type="NCBI Taxonomy" id="670155"/>
    <lineage>
        <taxon>Bacteria</taxon>
        <taxon>Pseudomonadati</taxon>
        <taxon>Pseudomonadota</taxon>
        <taxon>Alphaproteobacteria</taxon>
        <taxon>Rhodobacterales</taxon>
        <taxon>Roseobacteraceae</taxon>
        <taxon>Litoreibacter</taxon>
    </lineage>
</organism>
<keyword evidence="2" id="KW-0808">Transferase</keyword>